<dbReference type="GO" id="GO:0016740">
    <property type="term" value="F:transferase activity"/>
    <property type="evidence" value="ECO:0007669"/>
    <property type="project" value="UniProtKB-KW"/>
</dbReference>
<dbReference type="Gene3D" id="3.90.1150.10">
    <property type="entry name" value="Aspartate Aminotransferase, domain 1"/>
    <property type="match status" value="1"/>
</dbReference>
<accession>A0A285J3N5</accession>
<dbReference type="InterPro" id="IPR050087">
    <property type="entry name" value="AON_synthase_class-II"/>
</dbReference>
<sequence>MRAAPHRRGLDPKMRGAALAAARQALEEPAPAPHDVRDTARVPERPRKAEVSGPRPQGLKELEGFRQLQMLEQAGAAIGLGSPYFRLHEGHAQSRSQIAGAEVLNFGSYDYLGLNADPRPRQAAMSALERYGVSASGSRMVSGTRPVHLALEEALARHYHCEAALSFVSGHATNVSLIPTLMEERDLVLSDAFVHNSVSTGMALSAAARRSFPHNDMDALERILENHRPLHRHVLIVVEGLYSMDGDLPDLPRLLALRDRYDAWLMVDEAHALGPVGASGRGVFEHFGIDPAEVDIWMGTLSKTLASTGGYVAGSKDLIRYLKARAPGHVFSVALPPCLAASAAEALRLLAREPGRAAQLQTLGAHFLEKARDLGLDCGAAVGSGVLPVMIGDSALATKLSERLLAAGVNVAPVTFPGVPMGSARLRFFLSSDHRPEDIDRALEATRDCLDQLEAEGFTRLLGAAQRAGG</sequence>
<dbReference type="GO" id="GO:0030170">
    <property type="term" value="F:pyridoxal phosphate binding"/>
    <property type="evidence" value="ECO:0007669"/>
    <property type="project" value="InterPro"/>
</dbReference>
<evidence type="ECO:0000256" key="1">
    <source>
        <dbReference type="ARBA" id="ARBA00001933"/>
    </source>
</evidence>
<evidence type="ECO:0000256" key="2">
    <source>
        <dbReference type="ARBA" id="ARBA00022679"/>
    </source>
</evidence>
<dbReference type="PANTHER" id="PTHR13693">
    <property type="entry name" value="CLASS II AMINOTRANSFERASE/8-AMINO-7-OXONONANOATE SYNTHASE"/>
    <property type="match status" value="1"/>
</dbReference>
<dbReference type="PANTHER" id="PTHR13693:SF3">
    <property type="entry name" value="LD36009P"/>
    <property type="match status" value="1"/>
</dbReference>
<evidence type="ECO:0000313" key="5">
    <source>
        <dbReference type="EMBL" id="SNY54945.1"/>
    </source>
</evidence>
<comment type="cofactor">
    <cofactor evidence="1">
        <name>pyridoxal 5'-phosphate</name>
        <dbReference type="ChEBI" id="CHEBI:597326"/>
    </cofactor>
</comment>
<dbReference type="Proteomes" id="UP000231655">
    <property type="component" value="Unassembled WGS sequence"/>
</dbReference>
<dbReference type="RefSeq" id="WP_198431778.1">
    <property type="nucleotide sequence ID" value="NZ_OBEA01000005.1"/>
</dbReference>
<gene>
    <name evidence="5" type="ORF">SAMN06297129_2953</name>
</gene>
<proteinExistence type="predicted"/>
<feature type="compositionally biased region" description="Low complexity" evidence="3">
    <location>
        <begin position="17"/>
        <end position="29"/>
    </location>
</feature>
<dbReference type="InterPro" id="IPR015424">
    <property type="entry name" value="PyrdxlP-dep_Trfase"/>
</dbReference>
<feature type="compositionally biased region" description="Basic and acidic residues" evidence="3">
    <location>
        <begin position="34"/>
        <end position="50"/>
    </location>
</feature>
<reference evidence="5 6" key="1">
    <citation type="submission" date="2017-09" db="EMBL/GenBank/DDBJ databases">
        <authorList>
            <person name="Ehlers B."/>
            <person name="Leendertz F.H."/>
        </authorList>
    </citation>
    <scope>NUCLEOTIDE SEQUENCE [LARGE SCALE GENOMIC DNA]</scope>
    <source>
        <strain evidence="5 6">CGMCC 1.12662</strain>
    </source>
</reference>
<dbReference type="InterPro" id="IPR004839">
    <property type="entry name" value="Aminotransferase_I/II_large"/>
</dbReference>
<keyword evidence="2" id="KW-0808">Transferase</keyword>
<dbReference type="Gene3D" id="3.40.640.10">
    <property type="entry name" value="Type I PLP-dependent aspartate aminotransferase-like (Major domain)"/>
    <property type="match status" value="1"/>
</dbReference>
<dbReference type="InterPro" id="IPR015421">
    <property type="entry name" value="PyrdxlP-dep_Trfase_major"/>
</dbReference>
<name>A0A285J3N5_9RHOB</name>
<dbReference type="InterPro" id="IPR015422">
    <property type="entry name" value="PyrdxlP-dep_Trfase_small"/>
</dbReference>
<evidence type="ECO:0000259" key="4">
    <source>
        <dbReference type="Pfam" id="PF00155"/>
    </source>
</evidence>
<dbReference type="Pfam" id="PF00155">
    <property type="entry name" value="Aminotran_1_2"/>
    <property type="match status" value="1"/>
</dbReference>
<dbReference type="CDD" id="cd06454">
    <property type="entry name" value="KBL_like"/>
    <property type="match status" value="1"/>
</dbReference>
<evidence type="ECO:0000313" key="6">
    <source>
        <dbReference type="Proteomes" id="UP000231655"/>
    </source>
</evidence>
<organism evidence="5 6">
    <name type="scientific">Pseudooceanicola antarcticus</name>
    <dbReference type="NCBI Taxonomy" id="1247613"/>
    <lineage>
        <taxon>Bacteria</taxon>
        <taxon>Pseudomonadati</taxon>
        <taxon>Pseudomonadota</taxon>
        <taxon>Alphaproteobacteria</taxon>
        <taxon>Rhodobacterales</taxon>
        <taxon>Paracoccaceae</taxon>
        <taxon>Pseudooceanicola</taxon>
    </lineage>
</organism>
<feature type="region of interest" description="Disordered" evidence="3">
    <location>
        <begin position="1"/>
        <end position="58"/>
    </location>
</feature>
<evidence type="ECO:0000256" key="3">
    <source>
        <dbReference type="SAM" id="MobiDB-lite"/>
    </source>
</evidence>
<dbReference type="AlphaFoldDB" id="A0A285J3N5"/>
<dbReference type="EMBL" id="OBEA01000005">
    <property type="protein sequence ID" value="SNY54945.1"/>
    <property type="molecule type" value="Genomic_DNA"/>
</dbReference>
<protein>
    <submittedName>
        <fullName evidence="5">8-amino-7-oxononanoate synthase</fullName>
    </submittedName>
</protein>
<dbReference type="SUPFAM" id="SSF53383">
    <property type="entry name" value="PLP-dependent transferases"/>
    <property type="match status" value="1"/>
</dbReference>
<feature type="domain" description="Aminotransferase class I/classII large" evidence="4">
    <location>
        <begin position="102"/>
        <end position="445"/>
    </location>
</feature>